<dbReference type="PIRSF" id="PIRSF035652">
    <property type="entry name" value="CHP02436"/>
    <property type="match status" value="1"/>
</dbReference>
<keyword evidence="2" id="KW-1185">Reference proteome</keyword>
<reference evidence="1 2" key="1">
    <citation type="journal article" date="2015" name="Stand. Genomic Sci.">
        <title>Genomic Encyclopedia of Bacterial and Archaeal Type Strains, Phase III: the genomes of soil and plant-associated and newly described type strains.</title>
        <authorList>
            <person name="Whitman W.B."/>
            <person name="Woyke T."/>
            <person name="Klenk H.P."/>
            <person name="Zhou Y."/>
            <person name="Lilburn T.G."/>
            <person name="Beck B.J."/>
            <person name="De Vos P."/>
            <person name="Vandamme P."/>
            <person name="Eisen J.A."/>
            <person name="Garrity G."/>
            <person name="Hugenholtz P."/>
            <person name="Kyrpides N.C."/>
        </authorList>
    </citation>
    <scope>NUCLEOTIDE SEQUENCE [LARGE SCALE GENOMIC DNA]</scope>
    <source>
        <strain evidence="1 2">CGMCC 1.6847</strain>
    </source>
</reference>
<dbReference type="Pfam" id="PF05635">
    <property type="entry name" value="23S_rRNA_IVP"/>
    <property type="match status" value="1"/>
</dbReference>
<dbReference type="NCBIfam" id="TIGR02436">
    <property type="entry name" value="four helix bundle protein"/>
    <property type="match status" value="1"/>
</dbReference>
<sequence>MKENIVQQKSFLFAVRIVNLYKYLTTIKKEFVLSKQILRSGTSIGANIEESIGGRSDKEFLFKLEIAYKETRETIYWLKLLKETDYISLHEFESICSEAEEICKIVAKIIITLKSKI</sequence>
<dbReference type="InterPro" id="IPR036583">
    <property type="entry name" value="23S_rRNA_IVS_sf"/>
</dbReference>
<dbReference type="RefSeq" id="WP_144889312.1">
    <property type="nucleotide sequence ID" value="NZ_VLKO01000002.1"/>
</dbReference>
<gene>
    <name evidence="1" type="ORF">IQ05_00408</name>
</gene>
<proteinExistence type="predicted"/>
<evidence type="ECO:0000313" key="1">
    <source>
        <dbReference type="EMBL" id="TWI02174.1"/>
    </source>
</evidence>
<dbReference type="PANTHER" id="PTHR38471:SF2">
    <property type="entry name" value="FOUR HELIX BUNDLE PROTEIN"/>
    <property type="match status" value="1"/>
</dbReference>
<organism evidence="1 2">
    <name type="scientific">Flavobacterium tiangeerense</name>
    <dbReference type="NCBI Taxonomy" id="459471"/>
    <lineage>
        <taxon>Bacteria</taxon>
        <taxon>Pseudomonadati</taxon>
        <taxon>Bacteroidota</taxon>
        <taxon>Flavobacteriia</taxon>
        <taxon>Flavobacteriales</taxon>
        <taxon>Flavobacteriaceae</taxon>
        <taxon>Flavobacterium</taxon>
    </lineage>
</organism>
<dbReference type="InterPro" id="IPR012657">
    <property type="entry name" value="23S_rRNA-intervening_sequence"/>
</dbReference>
<evidence type="ECO:0000313" key="2">
    <source>
        <dbReference type="Proteomes" id="UP000317519"/>
    </source>
</evidence>
<protein>
    <submittedName>
        <fullName evidence="1">Four helix bundle protein</fullName>
    </submittedName>
</protein>
<dbReference type="SUPFAM" id="SSF158446">
    <property type="entry name" value="IVS-encoded protein-like"/>
    <property type="match status" value="1"/>
</dbReference>
<comment type="caution">
    <text evidence="1">The sequence shown here is derived from an EMBL/GenBank/DDBJ whole genome shotgun (WGS) entry which is preliminary data.</text>
</comment>
<accession>A0ABY3FLY2</accession>
<name>A0ABY3FLY2_9FLAO</name>
<dbReference type="EMBL" id="VLKO01000002">
    <property type="protein sequence ID" value="TWI02174.1"/>
    <property type="molecule type" value="Genomic_DNA"/>
</dbReference>
<dbReference type="Proteomes" id="UP000317519">
    <property type="component" value="Unassembled WGS sequence"/>
</dbReference>
<dbReference type="PANTHER" id="PTHR38471">
    <property type="entry name" value="FOUR HELIX BUNDLE PROTEIN"/>
    <property type="match status" value="1"/>
</dbReference>
<dbReference type="Gene3D" id="1.20.1440.60">
    <property type="entry name" value="23S rRNA-intervening sequence"/>
    <property type="match status" value="1"/>
</dbReference>